<accession>A0AC61R183</accession>
<comment type="caution">
    <text evidence="1">The sequence shown here is derived from an EMBL/GenBank/DDBJ whole genome shotgun (WGS) entry which is preliminary data.</text>
</comment>
<keyword evidence="2" id="KW-1185">Reference proteome</keyword>
<gene>
    <name evidence="1" type="ORF">E5357_05250</name>
</gene>
<dbReference type="EMBL" id="SRZB01000007">
    <property type="protein sequence ID" value="TGX99474.1"/>
    <property type="molecule type" value="Genomic_DNA"/>
</dbReference>
<sequence length="454" mass="51648">MEGNAMGYSMSQMLWVCALYMMDSLCSHMVLGFYLFAVLDEKLCWKKMGKFVLLAGSFPGIFGGLGGLFMPGQVLLFYVLSTVIVFSIATFVVSRLWKRDLWRAFCLVGISAILQVSNAAVVGSIVQSITLEQLADFLLFAQQMFLLYPLTAWGISSLLKKLHFGRPIQYLLEDGRHIRRTAVVVLLLEITVEVFFTQRMMLNNKLLFTYNAAVIILTLLLLCLIMYLARREESTRKIQLQESMILQQQMYVENLEEMQREMRIFRHDYKNMLSGMYLYAQEGEVGKIQKTLEKLEMDFDQKIGEKIYATTQMGNIRIPEVKGLVMSKLVKMNELGIPCRLEAFYPIVEIGMDIWDFNRCLGILLDNAIEAAQESGQPGVELLLMSQGGFLTVRVANPWEGEIDITRIWEEGYSTKGGERGLGLSSCRKILEKYPGAVLVTSCENKTFVQELTL</sequence>
<proteinExistence type="predicted"/>
<name>A0AC61R183_9FIRM</name>
<organism evidence="1 2">
    <name type="scientific">Hominisplanchenecus murintestinalis</name>
    <dbReference type="NCBI Taxonomy" id="2941517"/>
    <lineage>
        <taxon>Bacteria</taxon>
        <taxon>Bacillati</taxon>
        <taxon>Bacillota</taxon>
        <taxon>Clostridia</taxon>
        <taxon>Lachnospirales</taxon>
        <taxon>Lachnospiraceae</taxon>
        <taxon>Hominisplanchenecus</taxon>
    </lineage>
</organism>
<evidence type="ECO:0000313" key="1">
    <source>
        <dbReference type="EMBL" id="TGX99474.1"/>
    </source>
</evidence>
<dbReference type="Proteomes" id="UP000307720">
    <property type="component" value="Unassembled WGS sequence"/>
</dbReference>
<protein>
    <submittedName>
        <fullName evidence="1">GHKL domain-containing protein</fullName>
    </submittedName>
</protein>
<reference evidence="1" key="1">
    <citation type="submission" date="2019-04" db="EMBL/GenBank/DDBJ databases">
        <title>Microbes associate with the intestines of laboratory mice.</title>
        <authorList>
            <person name="Navarre W."/>
            <person name="Wong E."/>
            <person name="Huang K."/>
            <person name="Tropini C."/>
            <person name="Ng K."/>
            <person name="Yu B."/>
        </authorList>
    </citation>
    <scope>NUCLEOTIDE SEQUENCE</scope>
    <source>
        <strain evidence="1">NM72_1-8</strain>
    </source>
</reference>
<evidence type="ECO:0000313" key="2">
    <source>
        <dbReference type="Proteomes" id="UP000307720"/>
    </source>
</evidence>